<dbReference type="AlphaFoldDB" id="A0A098E701"/>
<dbReference type="PROSITE" id="PS51379">
    <property type="entry name" value="4FE4S_FER_2"/>
    <property type="match status" value="2"/>
</dbReference>
<evidence type="ECO:0000256" key="5">
    <source>
        <dbReference type="ARBA" id="ARBA00023014"/>
    </source>
</evidence>
<name>A0A098E701_9ZZZZ</name>
<dbReference type="InterPro" id="IPR010226">
    <property type="entry name" value="NADH_quinone_OxRdtase_chainI"/>
</dbReference>
<dbReference type="GO" id="GO:0046872">
    <property type="term" value="F:metal ion binding"/>
    <property type="evidence" value="ECO:0007669"/>
    <property type="project" value="UniProtKB-KW"/>
</dbReference>
<proteinExistence type="predicted"/>
<dbReference type="GO" id="GO:0009060">
    <property type="term" value="P:aerobic respiration"/>
    <property type="evidence" value="ECO:0007669"/>
    <property type="project" value="TreeGrafter"/>
</dbReference>
<dbReference type="EC" id="1.6.99.5" evidence="7"/>
<keyword evidence="2" id="KW-0479">Metal-binding</keyword>
<feature type="domain" description="4Fe-4S ferredoxin-type" evidence="6">
    <location>
        <begin position="79"/>
        <end position="108"/>
    </location>
</feature>
<keyword evidence="7" id="KW-0560">Oxidoreductase</keyword>
<evidence type="ECO:0000256" key="3">
    <source>
        <dbReference type="ARBA" id="ARBA00022737"/>
    </source>
</evidence>
<evidence type="ECO:0000259" key="6">
    <source>
        <dbReference type="PROSITE" id="PS51379"/>
    </source>
</evidence>
<evidence type="ECO:0000256" key="2">
    <source>
        <dbReference type="ARBA" id="ARBA00022723"/>
    </source>
</evidence>
<evidence type="ECO:0000256" key="1">
    <source>
        <dbReference type="ARBA" id="ARBA00022485"/>
    </source>
</evidence>
<dbReference type="EMBL" id="CCXY01000076">
    <property type="protein sequence ID" value="CEG11758.1"/>
    <property type="molecule type" value="Genomic_DNA"/>
</dbReference>
<evidence type="ECO:0000313" key="7">
    <source>
        <dbReference type="EMBL" id="CEG11758.1"/>
    </source>
</evidence>
<dbReference type="PROSITE" id="PS00198">
    <property type="entry name" value="4FE4S_FER_1"/>
    <property type="match status" value="2"/>
</dbReference>
<dbReference type="Pfam" id="PF12838">
    <property type="entry name" value="Fer4_7"/>
    <property type="match status" value="1"/>
</dbReference>
<dbReference type="SUPFAM" id="SSF46548">
    <property type="entry name" value="alpha-helical ferredoxin"/>
    <property type="match status" value="1"/>
</dbReference>
<gene>
    <name evidence="7" type="primary">nuoI</name>
    <name evidence="7" type="ORF">MSIBF_A1670018</name>
</gene>
<dbReference type="Gene3D" id="3.30.70.3270">
    <property type="match status" value="1"/>
</dbReference>
<protein>
    <submittedName>
        <fullName evidence="7">NADH-quinone oxidoreductase subunit I</fullName>
        <ecNumber evidence="7">1.6.99.5</ecNumber>
    </submittedName>
</protein>
<dbReference type="InterPro" id="IPR017900">
    <property type="entry name" value="4Fe4S_Fe_S_CS"/>
</dbReference>
<dbReference type="GO" id="GO:0016020">
    <property type="term" value="C:membrane"/>
    <property type="evidence" value="ECO:0007669"/>
    <property type="project" value="InterPro"/>
</dbReference>
<keyword evidence="4" id="KW-0408">Iron</keyword>
<dbReference type="InterPro" id="IPR017896">
    <property type="entry name" value="4Fe4S_Fe-S-bd"/>
</dbReference>
<keyword evidence="5" id="KW-0411">Iron-sulfur</keyword>
<sequence length="124" mass="14407">MFIIGILKGLWVTIKTALFRKNVTLQYPKERRDHPYKGLQKLNTKECIVCNMCARSCPINALKIELKPGHEKTRNADDYDFTVNTGSCIWCGLCEEICPKHAMHLTNVYEMADYTREKLIRKIN</sequence>
<accession>A0A098E701</accession>
<organism evidence="7">
    <name type="scientific">groundwater metagenome</name>
    <dbReference type="NCBI Taxonomy" id="717931"/>
    <lineage>
        <taxon>unclassified sequences</taxon>
        <taxon>metagenomes</taxon>
        <taxon>ecological metagenomes</taxon>
    </lineage>
</organism>
<keyword evidence="1" id="KW-0004">4Fe-4S</keyword>
<dbReference type="PANTHER" id="PTHR10849">
    <property type="entry name" value="NADH DEHYDROGENASE UBIQUINONE IRON-SULFUR PROTEIN 8, MITOCHONDRIAL"/>
    <property type="match status" value="1"/>
</dbReference>
<reference evidence="7" key="1">
    <citation type="submission" date="2014-09" db="EMBL/GenBank/DDBJ databases">
        <authorList>
            <person name="Probst J Alexander"/>
        </authorList>
    </citation>
    <scope>NUCLEOTIDE SEQUENCE</scope>
</reference>
<evidence type="ECO:0000256" key="4">
    <source>
        <dbReference type="ARBA" id="ARBA00023004"/>
    </source>
</evidence>
<dbReference type="GO" id="GO:0003954">
    <property type="term" value="F:NADH dehydrogenase activity"/>
    <property type="evidence" value="ECO:0007669"/>
    <property type="project" value="TreeGrafter"/>
</dbReference>
<dbReference type="GO" id="GO:0051539">
    <property type="term" value="F:4 iron, 4 sulfur cluster binding"/>
    <property type="evidence" value="ECO:0007669"/>
    <property type="project" value="UniProtKB-KW"/>
</dbReference>
<feature type="domain" description="4Fe-4S ferredoxin-type" evidence="6">
    <location>
        <begin position="38"/>
        <end position="67"/>
    </location>
</feature>
<dbReference type="PANTHER" id="PTHR10849:SF35">
    <property type="entry name" value="FORMATE HYDROGENLYASE SUBUNIT 6-RELATED"/>
    <property type="match status" value="1"/>
</dbReference>
<keyword evidence="3" id="KW-0677">Repeat</keyword>